<keyword evidence="6 8" id="KW-1133">Transmembrane helix</keyword>
<feature type="domain" description="ABC transmembrane type-1" evidence="9">
    <location>
        <begin position="175"/>
        <end position="367"/>
    </location>
</feature>
<dbReference type="InterPro" id="IPR025966">
    <property type="entry name" value="OppC_N"/>
</dbReference>
<dbReference type="Gene3D" id="1.10.3720.10">
    <property type="entry name" value="MetI-like"/>
    <property type="match status" value="1"/>
</dbReference>
<dbReference type="EMBL" id="CP159253">
    <property type="protein sequence ID" value="XCG49046.1"/>
    <property type="molecule type" value="Genomic_DNA"/>
</dbReference>
<dbReference type="Pfam" id="PF12911">
    <property type="entry name" value="OppC_N"/>
    <property type="match status" value="1"/>
</dbReference>
<dbReference type="CDD" id="cd06261">
    <property type="entry name" value="TM_PBP2"/>
    <property type="match status" value="1"/>
</dbReference>
<dbReference type="InterPro" id="IPR000515">
    <property type="entry name" value="MetI-like"/>
</dbReference>
<evidence type="ECO:0000256" key="7">
    <source>
        <dbReference type="ARBA" id="ARBA00023136"/>
    </source>
</evidence>
<feature type="transmembrane region" description="Helical" evidence="8">
    <location>
        <begin position="341"/>
        <end position="363"/>
    </location>
</feature>
<evidence type="ECO:0000256" key="2">
    <source>
        <dbReference type="ARBA" id="ARBA00022448"/>
    </source>
</evidence>
<keyword evidence="7 8" id="KW-0472">Membrane</keyword>
<dbReference type="GO" id="GO:0055085">
    <property type="term" value="P:transmembrane transport"/>
    <property type="evidence" value="ECO:0007669"/>
    <property type="project" value="InterPro"/>
</dbReference>
<gene>
    <name evidence="10" type="ORF">ABVK50_28270</name>
</gene>
<keyword evidence="4" id="KW-0997">Cell inner membrane</keyword>
<evidence type="ECO:0000313" key="10">
    <source>
        <dbReference type="EMBL" id="XCG49046.1"/>
    </source>
</evidence>
<dbReference type="SUPFAM" id="SSF161098">
    <property type="entry name" value="MetI-like"/>
    <property type="match status" value="1"/>
</dbReference>
<dbReference type="GO" id="GO:0005886">
    <property type="term" value="C:plasma membrane"/>
    <property type="evidence" value="ECO:0007669"/>
    <property type="project" value="UniProtKB-SubCell"/>
</dbReference>
<feature type="transmembrane region" description="Helical" evidence="8">
    <location>
        <begin position="223"/>
        <end position="256"/>
    </location>
</feature>
<dbReference type="FunFam" id="1.10.3720.10:FF:000005">
    <property type="entry name" value="Microcin C ABC transporter permease"/>
    <property type="match status" value="1"/>
</dbReference>
<dbReference type="PANTHER" id="PTHR30325">
    <property type="entry name" value="MEMBRANE COMPONENT OF ABC TRANSPORTER"/>
    <property type="match status" value="1"/>
</dbReference>
<feature type="transmembrane region" description="Helical" evidence="8">
    <location>
        <begin position="34"/>
        <end position="54"/>
    </location>
</feature>
<reference evidence="10" key="1">
    <citation type="submission" date="2024-06" db="EMBL/GenBank/DDBJ databases">
        <title>Mesorhizobium karijinii sp. nov., a symbiont of the iconic Swainsona formosa from arid Australia.</title>
        <authorList>
            <person name="Hill Y.J."/>
            <person name="Watkin E.L.J."/>
            <person name="O'Hara G.W."/>
            <person name="Terpolilli J."/>
            <person name="Tye M.L."/>
            <person name="Kohlmeier M.G."/>
        </authorList>
    </citation>
    <scope>NUCLEOTIDE SEQUENCE</scope>
    <source>
        <strain evidence="10">WSM2240</strain>
    </source>
</reference>
<evidence type="ECO:0000256" key="8">
    <source>
        <dbReference type="RuleBase" id="RU363032"/>
    </source>
</evidence>
<dbReference type="GO" id="GO:0042884">
    <property type="term" value="P:microcin transport"/>
    <property type="evidence" value="ECO:0007669"/>
    <property type="project" value="TreeGrafter"/>
</dbReference>
<dbReference type="Pfam" id="PF00528">
    <property type="entry name" value="BPD_transp_1"/>
    <property type="match status" value="1"/>
</dbReference>
<dbReference type="InterPro" id="IPR035906">
    <property type="entry name" value="MetI-like_sf"/>
</dbReference>
<organism evidence="10">
    <name type="scientific">Mesorhizobium sp. WSM2240</name>
    <dbReference type="NCBI Taxonomy" id="3228851"/>
    <lineage>
        <taxon>Bacteria</taxon>
        <taxon>Pseudomonadati</taxon>
        <taxon>Pseudomonadota</taxon>
        <taxon>Alphaproteobacteria</taxon>
        <taxon>Hyphomicrobiales</taxon>
        <taxon>Phyllobacteriaceae</taxon>
        <taxon>Mesorhizobium</taxon>
    </lineage>
</organism>
<comment type="subcellular location">
    <subcellularLocation>
        <location evidence="1">Cell inner membrane</location>
        <topology evidence="1">Multi-pass membrane protein</topology>
    </subcellularLocation>
    <subcellularLocation>
        <location evidence="8">Cell membrane</location>
        <topology evidence="8">Multi-pass membrane protein</topology>
    </subcellularLocation>
</comment>
<proteinExistence type="inferred from homology"/>
<keyword evidence="5 8" id="KW-0812">Transmembrane</keyword>
<evidence type="ECO:0000259" key="9">
    <source>
        <dbReference type="PROSITE" id="PS50928"/>
    </source>
</evidence>
<sequence>MAVTEGIGQRATRPWLSPLNQRRWQNFKANRRGYWSLWIFLVLFVLSMFAEFVANDRPILAFYKGELLFPAVIDYPEEKFGGFYAVTDYRDPIISDEIEANGWLLWPPIRYSYRTVNNEIPEAAPARPSWMFTKEERCQRYPLGVDDPNCTIGNWNWLGTDDQARDVLARVIYGFRVSVLFGLILTLGSAVIGVSAGAVQGYFGGAVDLIFQRVIEIWSSIPVLYLLLIIAAILPPGFFILLGIMLLFSWVSFVGIVRAEFLRARNFEYVNAARALGVPNRTIMFRHLLPNAMVATLTFLPFILNGSITTLTSLDFLGFGLPPGSASLGELLKQGQRNLNAPWLGFSGFFVMSLMLSLLIFVGEATRDAFDPRKTFK</sequence>
<dbReference type="PROSITE" id="PS50928">
    <property type="entry name" value="ABC_TM1"/>
    <property type="match status" value="1"/>
</dbReference>
<accession>A0AAU8CQ55</accession>
<feature type="transmembrane region" description="Helical" evidence="8">
    <location>
        <begin position="179"/>
        <end position="203"/>
    </location>
</feature>
<evidence type="ECO:0000256" key="3">
    <source>
        <dbReference type="ARBA" id="ARBA00022475"/>
    </source>
</evidence>
<keyword evidence="3" id="KW-1003">Cell membrane</keyword>
<evidence type="ECO:0000256" key="6">
    <source>
        <dbReference type="ARBA" id="ARBA00022989"/>
    </source>
</evidence>
<comment type="similarity">
    <text evidence="8">Belongs to the binding-protein-dependent transport system permease family.</text>
</comment>
<dbReference type="AlphaFoldDB" id="A0AAU8CQ55"/>
<dbReference type="RefSeq" id="WP_353643425.1">
    <property type="nucleotide sequence ID" value="NZ_CP159253.1"/>
</dbReference>
<keyword evidence="2 8" id="KW-0813">Transport</keyword>
<dbReference type="PANTHER" id="PTHR30325:SF0">
    <property type="entry name" value="INNER MEMBRANE ABC TRANSPORTER PERMEASE PROTEIN YEJE"/>
    <property type="match status" value="1"/>
</dbReference>
<evidence type="ECO:0000256" key="4">
    <source>
        <dbReference type="ARBA" id="ARBA00022519"/>
    </source>
</evidence>
<evidence type="ECO:0000256" key="5">
    <source>
        <dbReference type="ARBA" id="ARBA00022692"/>
    </source>
</evidence>
<feature type="transmembrane region" description="Helical" evidence="8">
    <location>
        <begin position="294"/>
        <end position="321"/>
    </location>
</feature>
<protein>
    <submittedName>
        <fullName evidence="10">ABC transporter permease</fullName>
    </submittedName>
</protein>
<name>A0AAU8CQ55_9HYPH</name>
<evidence type="ECO:0000256" key="1">
    <source>
        <dbReference type="ARBA" id="ARBA00004429"/>
    </source>
</evidence>